<protein>
    <recommendedName>
        <fullName evidence="4">Protein phosphatase 2C domain-containing protein</fullName>
    </recommendedName>
</protein>
<keyword evidence="3" id="KW-1185">Reference proteome</keyword>
<feature type="compositionally biased region" description="Low complexity" evidence="1">
    <location>
        <begin position="339"/>
        <end position="353"/>
    </location>
</feature>
<reference evidence="2 3" key="1">
    <citation type="journal article" date="2019" name="Int. J. Syst. Evol. Microbiol.">
        <title>The Global Catalogue of Microorganisms (GCM) 10K type strain sequencing project: providing services to taxonomists for standard genome sequencing and annotation.</title>
        <authorList>
            <consortium name="The Broad Institute Genomics Platform"/>
            <consortium name="The Broad Institute Genome Sequencing Center for Infectious Disease"/>
            <person name="Wu L."/>
            <person name="Ma J."/>
        </authorList>
    </citation>
    <scope>NUCLEOTIDE SEQUENCE [LARGE SCALE GENOMIC DNA]</scope>
    <source>
        <strain evidence="2 3">JCM 13002</strain>
    </source>
</reference>
<feature type="compositionally biased region" description="Low complexity" evidence="1">
    <location>
        <begin position="206"/>
        <end position="220"/>
    </location>
</feature>
<dbReference type="RefSeq" id="WP_344624477.1">
    <property type="nucleotide sequence ID" value="NZ_BAAALD010000030.1"/>
</dbReference>
<dbReference type="Proteomes" id="UP001499987">
    <property type="component" value="Unassembled WGS sequence"/>
</dbReference>
<proteinExistence type="predicted"/>
<feature type="compositionally biased region" description="Pro residues" evidence="1">
    <location>
        <begin position="78"/>
        <end position="105"/>
    </location>
</feature>
<name>A0ABN1TID4_9ACTN</name>
<sequence length="665" mass="67594">MSNQGASPHDRPEDGWWQAVYAGPAGTLPDAPGAAAGEGSVDDWFDSASGMIGPQRTASPKDGSPTGGPTGGPDAAPDAPPQAAPPAPPTPAPKASPTPPRPHWAPPVKAEQEPAAEPGPGPAPGRAPSRPHWASAANAEKEKGNAGRRSPAAVEPLVDEPLLDELGVAGPAAEGTGVDGPSIDEPSVDDWFDMAAGVIGGPRPAPAAAGEAVPSPAPAAEDAEPEPEPTMRLGTVRRPARDPAPAPDPAPVAAAPVDDAEPDPTMTLGTVRRPAAPAPQSTPAPQPAPEPASRFESQPEPAADLRSAGQPSTPEPGPAVVLRKPAPNGADRAEPSTPSAPADRAPAGAAAAEPAEDRSRPAPRRVPLAPPVPHVGERPPTYGPEPTALPAADPADLDVIVPDTVLEGAQYGPAILRAASVRGDSARFRGEPRRDALLVTRFGEGEDGLLLAVLAWPARSADATAGSAAAAEAARQLAAAIGHSRAELAADLRAGARDRLRYGLQRLTVGAAARLRPAGEPAVEPGDGEAGALHCLLVPLDGEAGHRAAFGTGPGGLYLLRSGHWIDAYAARLLHHPDGEPQPPAPAAAPKPFRFRMVPATTGDILLLCTAGLAGPIADEPAVARFLSNHWAHPHPPGSVDFLRQVQVRAKGYADDRTAAALWTE</sequence>
<evidence type="ECO:0000313" key="3">
    <source>
        <dbReference type="Proteomes" id="UP001499987"/>
    </source>
</evidence>
<feature type="compositionally biased region" description="Pro residues" evidence="1">
    <location>
        <begin position="276"/>
        <end position="290"/>
    </location>
</feature>
<accession>A0ABN1TID4</accession>
<evidence type="ECO:0000256" key="1">
    <source>
        <dbReference type="SAM" id="MobiDB-lite"/>
    </source>
</evidence>
<feature type="region of interest" description="Disordered" evidence="1">
    <location>
        <begin position="1"/>
        <end position="384"/>
    </location>
</feature>
<comment type="caution">
    <text evidence="2">The sequence shown here is derived from an EMBL/GenBank/DDBJ whole genome shotgun (WGS) entry which is preliminary data.</text>
</comment>
<organism evidence="2 3">
    <name type="scientific">Kitasatospora arboriphila</name>
    <dbReference type="NCBI Taxonomy" id="258052"/>
    <lineage>
        <taxon>Bacteria</taxon>
        <taxon>Bacillati</taxon>
        <taxon>Actinomycetota</taxon>
        <taxon>Actinomycetes</taxon>
        <taxon>Kitasatosporales</taxon>
        <taxon>Streptomycetaceae</taxon>
        <taxon>Kitasatospora</taxon>
    </lineage>
</organism>
<gene>
    <name evidence="2" type="ORF">GCM10009663_34200</name>
</gene>
<dbReference type="EMBL" id="BAAALD010000030">
    <property type="protein sequence ID" value="GAA1087750.1"/>
    <property type="molecule type" value="Genomic_DNA"/>
</dbReference>
<evidence type="ECO:0000313" key="2">
    <source>
        <dbReference type="EMBL" id="GAA1087750.1"/>
    </source>
</evidence>
<evidence type="ECO:0008006" key="4">
    <source>
        <dbReference type="Google" id="ProtNLM"/>
    </source>
</evidence>